<reference evidence="1" key="1">
    <citation type="submission" date="2019-08" db="EMBL/GenBank/DDBJ databases">
        <authorList>
            <person name="Kucharzyk K."/>
            <person name="Murdoch R.W."/>
            <person name="Higgins S."/>
            <person name="Loffler F."/>
        </authorList>
    </citation>
    <scope>NUCLEOTIDE SEQUENCE</scope>
</reference>
<dbReference type="AlphaFoldDB" id="A0A645D6Y2"/>
<accession>A0A645D6Y2</accession>
<name>A0A645D6Y2_9ZZZZ</name>
<protein>
    <recommendedName>
        <fullName evidence="2">TonB-dependent receptor SusC</fullName>
    </recommendedName>
</protein>
<gene>
    <name evidence="1" type="ORF">SDC9_132088</name>
</gene>
<dbReference type="EMBL" id="VSSQ01033426">
    <property type="protein sequence ID" value="MPM85011.1"/>
    <property type="molecule type" value="Genomic_DNA"/>
</dbReference>
<proteinExistence type="predicted"/>
<sequence length="264" mass="29951">MKTKLLLIFFLACSISGFSQSYIFGKVKSELGNEIFETIIINTRTDEKVLSDKDGNFMIAAKPSDELRFVKSGYDRFDVRISNENFSKPLDVLLNRVPYLIPEVEIAFQPTGNLKKDSKTLDPPKKVVALNSSLNAYMMTPPSEVAPKLTTPSAFQGQDYSAGQANILGIAKAIFGLIKKEANPLTTANYAETQQFFARIKLELDLSFYTSQGWDEDEIDRFLIYADQTYQLAKKYRNNFNISKISTEMMLAYKEYVKTRKTKS</sequence>
<evidence type="ECO:0008006" key="2">
    <source>
        <dbReference type="Google" id="ProtNLM"/>
    </source>
</evidence>
<evidence type="ECO:0000313" key="1">
    <source>
        <dbReference type="EMBL" id="MPM85011.1"/>
    </source>
</evidence>
<organism evidence="1">
    <name type="scientific">bioreactor metagenome</name>
    <dbReference type="NCBI Taxonomy" id="1076179"/>
    <lineage>
        <taxon>unclassified sequences</taxon>
        <taxon>metagenomes</taxon>
        <taxon>ecological metagenomes</taxon>
    </lineage>
</organism>
<comment type="caution">
    <text evidence="1">The sequence shown here is derived from an EMBL/GenBank/DDBJ whole genome shotgun (WGS) entry which is preliminary data.</text>
</comment>